<accession>A0A422QSB5</accession>
<gene>
    <name evidence="2" type="ORF">A7A09_019860</name>
</gene>
<evidence type="ECO:0000256" key="1">
    <source>
        <dbReference type="SAM" id="MobiDB-lite"/>
    </source>
</evidence>
<dbReference type="Proteomes" id="UP000238137">
    <property type="component" value="Unassembled WGS sequence"/>
</dbReference>
<reference evidence="2" key="1">
    <citation type="submission" date="2018-05" db="EMBL/GenBank/DDBJ databases">
        <title>Reclassification of Methylarcula marina and Methylarcula terricola as Paracoccus methylarcula sp.nov., comb.nov. and Paracoccus terricola comb.nov.</title>
        <authorList>
            <person name="Shmareva M.N."/>
            <person name="Doronina N.V."/>
            <person name="Vasilenko O.V."/>
            <person name="Tarlachkov S.V."/>
            <person name="Trotsenko Y.A."/>
        </authorList>
    </citation>
    <scope>NUCLEOTIDE SEQUENCE [LARGE SCALE GENOMIC DNA]</scope>
    <source>
        <strain evidence="2">VKM B-2159</strain>
    </source>
</reference>
<dbReference type="AlphaFoldDB" id="A0A422QSB5"/>
<feature type="compositionally biased region" description="Basic and acidic residues" evidence="1">
    <location>
        <begin position="10"/>
        <end position="21"/>
    </location>
</feature>
<organism evidence="2 3">
    <name type="scientific">Paracoccus methylarcula</name>
    <dbReference type="NCBI Taxonomy" id="72022"/>
    <lineage>
        <taxon>Bacteria</taxon>
        <taxon>Pseudomonadati</taxon>
        <taxon>Pseudomonadota</taxon>
        <taxon>Alphaproteobacteria</taxon>
        <taxon>Rhodobacterales</taxon>
        <taxon>Paracoccaceae</taxon>
        <taxon>Paracoccus</taxon>
    </lineage>
</organism>
<feature type="region of interest" description="Disordered" evidence="1">
    <location>
        <begin position="1"/>
        <end position="49"/>
    </location>
</feature>
<sequence>MSAQENLNPEQKDISRSDLTEQIKPTDLTEPVKELKQEEKTLGKRKRSSTWQWVCQKLRM</sequence>
<name>A0A422QSB5_9RHOB</name>
<feature type="compositionally biased region" description="Basic and acidic residues" evidence="1">
    <location>
        <begin position="30"/>
        <end position="42"/>
    </location>
</feature>
<evidence type="ECO:0000313" key="3">
    <source>
        <dbReference type="Proteomes" id="UP000238137"/>
    </source>
</evidence>
<evidence type="ECO:0000313" key="2">
    <source>
        <dbReference type="EMBL" id="RNF32855.1"/>
    </source>
</evidence>
<proteinExistence type="predicted"/>
<dbReference type="EMBL" id="PXNQ02000017">
    <property type="protein sequence ID" value="RNF32855.1"/>
    <property type="molecule type" value="Genomic_DNA"/>
</dbReference>
<dbReference type="RefSeq" id="WP_106693023.1">
    <property type="nucleotide sequence ID" value="NZ_PXNQ02000017.1"/>
</dbReference>
<protein>
    <submittedName>
        <fullName evidence="2">Uncharacterized protein</fullName>
    </submittedName>
</protein>
<keyword evidence="3" id="KW-1185">Reference proteome</keyword>
<comment type="caution">
    <text evidence="2">The sequence shown here is derived from an EMBL/GenBank/DDBJ whole genome shotgun (WGS) entry which is preliminary data.</text>
</comment>